<evidence type="ECO:0000313" key="2">
    <source>
        <dbReference type="Proteomes" id="UP001271007"/>
    </source>
</evidence>
<sequence>MLPSNSGDQAQTQAKVDFANSRLGIWLANCHESNRSDQSAGPKAVSPDLHLPAPTPTPIPKVVVVPVLEINQECALYCISVEESAAARIIAGRVCNEGLAAPSEQLLCALHFSRNSVESEKDLIAALLMASEYIVDNCQQILKAEPDAWKATRWVEYWKPFADAPFQKHIGAKIPMLADLLCNCLETAYSVSWWQHNLKAGRVVKEFWLEVPQSRADSEIVLPSSVEAMP</sequence>
<keyword evidence="2" id="KW-1185">Reference proteome</keyword>
<organism evidence="1 2">
    <name type="scientific">Extremus antarcticus</name>
    <dbReference type="NCBI Taxonomy" id="702011"/>
    <lineage>
        <taxon>Eukaryota</taxon>
        <taxon>Fungi</taxon>
        <taxon>Dikarya</taxon>
        <taxon>Ascomycota</taxon>
        <taxon>Pezizomycotina</taxon>
        <taxon>Dothideomycetes</taxon>
        <taxon>Dothideomycetidae</taxon>
        <taxon>Mycosphaerellales</taxon>
        <taxon>Extremaceae</taxon>
        <taxon>Extremus</taxon>
    </lineage>
</organism>
<evidence type="ECO:0000313" key="1">
    <source>
        <dbReference type="EMBL" id="KAK3046802.1"/>
    </source>
</evidence>
<proteinExistence type="predicted"/>
<name>A0AAJ0D5T5_9PEZI</name>
<dbReference type="AlphaFoldDB" id="A0AAJ0D5T5"/>
<protein>
    <submittedName>
        <fullName evidence="1">Uncharacterized protein</fullName>
    </submittedName>
</protein>
<accession>A0AAJ0D5T5</accession>
<comment type="caution">
    <text evidence="1">The sequence shown here is derived from an EMBL/GenBank/DDBJ whole genome shotgun (WGS) entry which is preliminary data.</text>
</comment>
<gene>
    <name evidence="1" type="ORF">LTR09_011733</name>
</gene>
<dbReference type="Proteomes" id="UP001271007">
    <property type="component" value="Unassembled WGS sequence"/>
</dbReference>
<dbReference type="EMBL" id="JAWDJX010000079">
    <property type="protein sequence ID" value="KAK3046802.1"/>
    <property type="molecule type" value="Genomic_DNA"/>
</dbReference>
<reference evidence="1" key="1">
    <citation type="submission" date="2023-04" db="EMBL/GenBank/DDBJ databases">
        <title>Black Yeasts Isolated from many extreme environments.</title>
        <authorList>
            <person name="Coleine C."/>
            <person name="Stajich J.E."/>
            <person name="Selbmann L."/>
        </authorList>
    </citation>
    <scope>NUCLEOTIDE SEQUENCE</scope>
    <source>
        <strain evidence="1">CCFEE 5312</strain>
    </source>
</reference>